<name>A0A1G4RZ41_9CAUL</name>
<dbReference type="InterPro" id="IPR014469">
    <property type="entry name" value="DUF2271"/>
</dbReference>
<keyword evidence="1" id="KW-0732">Signal</keyword>
<dbReference type="Proteomes" id="UP000199150">
    <property type="component" value="Unassembled WGS sequence"/>
</dbReference>
<feature type="signal peptide" evidence="1">
    <location>
        <begin position="1"/>
        <end position="23"/>
    </location>
</feature>
<evidence type="ECO:0000256" key="1">
    <source>
        <dbReference type="SAM" id="SignalP"/>
    </source>
</evidence>
<proteinExistence type="predicted"/>
<dbReference type="PIRSF" id="PIRSF014995">
    <property type="entry name" value="UCP014995"/>
    <property type="match status" value="1"/>
</dbReference>
<keyword evidence="3" id="KW-1185">Reference proteome</keyword>
<organism evidence="2 3">
    <name type="scientific">Asticcacaulis taihuensis</name>
    <dbReference type="NCBI Taxonomy" id="260084"/>
    <lineage>
        <taxon>Bacteria</taxon>
        <taxon>Pseudomonadati</taxon>
        <taxon>Pseudomonadota</taxon>
        <taxon>Alphaproteobacteria</taxon>
        <taxon>Caulobacterales</taxon>
        <taxon>Caulobacteraceae</taxon>
        <taxon>Asticcacaulis</taxon>
    </lineage>
</organism>
<accession>A0A1G4RZ41</accession>
<evidence type="ECO:0000313" key="2">
    <source>
        <dbReference type="EMBL" id="SCW61339.1"/>
    </source>
</evidence>
<dbReference type="STRING" id="260084.SAMN02927928_2216"/>
<dbReference type="RefSeq" id="WP_090647711.1">
    <property type="nucleotide sequence ID" value="NZ_CBCRYE010000001.1"/>
</dbReference>
<dbReference type="AlphaFoldDB" id="A0A1G4RZ41"/>
<dbReference type="OrthoDB" id="195316at2"/>
<dbReference type="EMBL" id="FMTS01000003">
    <property type="protein sequence ID" value="SCW61339.1"/>
    <property type="molecule type" value="Genomic_DNA"/>
</dbReference>
<sequence>MTARFIAFAAVAATGLTASMADAGQVVLDIEIPTQKVAEYHKPYVAGWIEDAAGNHVANAFLWYDVKKPENRGARWLKGLRSWWRKSGRDLTSTDGFSGATRAPGRNTLALDTNASAFKGLKPGAYSFVVEASREQGGHDQVKLPLTWNPARAVTANAKGTTELGQVKLSYKP</sequence>
<feature type="chain" id="PRO_5011522684" description="DUF2271 domain-containing protein" evidence="1">
    <location>
        <begin position="24"/>
        <end position="173"/>
    </location>
</feature>
<dbReference type="Pfam" id="PF10029">
    <property type="entry name" value="DUF2271"/>
    <property type="match status" value="1"/>
</dbReference>
<gene>
    <name evidence="2" type="ORF">SAMN02927928_2216</name>
</gene>
<evidence type="ECO:0000313" key="3">
    <source>
        <dbReference type="Proteomes" id="UP000199150"/>
    </source>
</evidence>
<evidence type="ECO:0008006" key="4">
    <source>
        <dbReference type="Google" id="ProtNLM"/>
    </source>
</evidence>
<reference evidence="3" key="1">
    <citation type="submission" date="2016-10" db="EMBL/GenBank/DDBJ databases">
        <authorList>
            <person name="Varghese N."/>
            <person name="Submissions S."/>
        </authorList>
    </citation>
    <scope>NUCLEOTIDE SEQUENCE [LARGE SCALE GENOMIC DNA]</scope>
    <source>
        <strain evidence="3">CGMCC 1.3431</strain>
    </source>
</reference>
<protein>
    <recommendedName>
        <fullName evidence="4">DUF2271 domain-containing protein</fullName>
    </recommendedName>
</protein>